<protein>
    <submittedName>
        <fullName evidence="4">Uncharacterized protein</fullName>
    </submittedName>
</protein>
<feature type="repeat" description="ANK" evidence="3">
    <location>
        <begin position="104"/>
        <end position="136"/>
    </location>
</feature>
<name>A0A0G8CHP0_9BACI</name>
<keyword evidence="2 3" id="KW-0040">ANK repeat</keyword>
<reference evidence="5" key="2">
    <citation type="submission" date="2015-04" db="EMBL/GenBank/DDBJ databases">
        <title>Draft Genome Sequences of Eight Spore-Forming Food Isolates of Bacillus cereus Genome sequencing.</title>
        <authorList>
            <person name="Krawcyk A.O."/>
            <person name="de Jong A."/>
            <person name="Eijlander R.T."/>
            <person name="Berendsen E.M."/>
            <person name="Holsappel S."/>
            <person name="Wells-Bennik M."/>
            <person name="Kuipers O.P."/>
        </authorList>
    </citation>
    <scope>NUCLEOTIDE SEQUENCE [LARGE SCALE GENOMIC DNA]</scope>
    <source>
        <strain evidence="5">B4147</strain>
    </source>
</reference>
<dbReference type="PATRIC" id="fig|1396.433.peg.2780"/>
<dbReference type="Pfam" id="PF12796">
    <property type="entry name" value="Ank_2"/>
    <property type="match status" value="1"/>
</dbReference>
<dbReference type="SMART" id="SM00248">
    <property type="entry name" value="ANK"/>
    <property type="match status" value="3"/>
</dbReference>
<dbReference type="RefSeq" id="WP_046958104.1">
    <property type="nucleotide sequence ID" value="NZ_JARMPN010000116.1"/>
</dbReference>
<comment type="caution">
    <text evidence="4">The sequence shown here is derived from an EMBL/GenBank/DDBJ whole genome shotgun (WGS) entry which is preliminary data.</text>
</comment>
<sequence>MDKIQFAKKIRESIKNGQLDTLRDLLGKDREMLSYVTPFGTWLHVATAYGNLEIIEYLIHSGIDIYAKCGTFSTNALERAATKGHLHIAEYFIKHQVEMDTSEPDRNPLFAAIYSGHFEIVKLLVMNGIDITIKYSGNNMKEMDAYTFAVERGEMEIAEYVKRKLNENIYS</sequence>
<feature type="repeat" description="ANK" evidence="3">
    <location>
        <begin position="41"/>
        <end position="70"/>
    </location>
</feature>
<accession>A0A0G8CHP0</accession>
<reference evidence="4 5" key="1">
    <citation type="journal article" date="2015" name="Genome Announc.">
        <title>Next-Generation Whole-Genome Sequencing of Eight Strains of Bacillus cereus, Isolated from Food.</title>
        <authorList>
            <person name="Krawczyk A.O."/>
            <person name="de Jong A."/>
            <person name="Eijlander R.T."/>
            <person name="Berendsen E.M."/>
            <person name="Holsappel S."/>
            <person name="Wells-Bennik M.H."/>
            <person name="Kuipers O.P."/>
        </authorList>
    </citation>
    <scope>NUCLEOTIDE SEQUENCE [LARGE SCALE GENOMIC DNA]</scope>
    <source>
        <strain evidence="4 5">B4147</strain>
    </source>
</reference>
<dbReference type="Proteomes" id="UP000035350">
    <property type="component" value="Unassembled WGS sequence"/>
</dbReference>
<dbReference type="PROSITE" id="PS50297">
    <property type="entry name" value="ANK_REP_REGION"/>
    <property type="match status" value="2"/>
</dbReference>
<proteinExistence type="predicted"/>
<evidence type="ECO:0000256" key="1">
    <source>
        <dbReference type="ARBA" id="ARBA00022737"/>
    </source>
</evidence>
<evidence type="ECO:0000256" key="2">
    <source>
        <dbReference type="ARBA" id="ARBA00023043"/>
    </source>
</evidence>
<gene>
    <name evidence="4" type="ORF">B4147_3896</name>
</gene>
<dbReference type="PANTHER" id="PTHR24123">
    <property type="entry name" value="ANKYRIN REPEAT-CONTAINING"/>
    <property type="match status" value="1"/>
</dbReference>
<keyword evidence="1" id="KW-0677">Repeat</keyword>
<evidence type="ECO:0000256" key="3">
    <source>
        <dbReference type="PROSITE-ProRule" id="PRU00023"/>
    </source>
</evidence>
<evidence type="ECO:0000313" key="5">
    <source>
        <dbReference type="Proteomes" id="UP000035350"/>
    </source>
</evidence>
<dbReference type="InterPro" id="IPR002110">
    <property type="entry name" value="Ankyrin_rpt"/>
</dbReference>
<evidence type="ECO:0000313" key="4">
    <source>
        <dbReference type="EMBL" id="KKZ99312.1"/>
    </source>
</evidence>
<dbReference type="Gene3D" id="1.25.40.20">
    <property type="entry name" value="Ankyrin repeat-containing domain"/>
    <property type="match status" value="1"/>
</dbReference>
<dbReference type="EMBL" id="LCYN01000004">
    <property type="protein sequence ID" value="KKZ99312.1"/>
    <property type="molecule type" value="Genomic_DNA"/>
</dbReference>
<dbReference type="PANTHER" id="PTHR24123:SF33">
    <property type="entry name" value="PROTEIN HOS4"/>
    <property type="match status" value="1"/>
</dbReference>
<dbReference type="PROSITE" id="PS50088">
    <property type="entry name" value="ANK_REPEAT"/>
    <property type="match status" value="2"/>
</dbReference>
<dbReference type="AlphaFoldDB" id="A0A0G8CHP0"/>
<organism evidence="4 5">
    <name type="scientific">Bacillus wiedmannii</name>
    <dbReference type="NCBI Taxonomy" id="1890302"/>
    <lineage>
        <taxon>Bacteria</taxon>
        <taxon>Bacillati</taxon>
        <taxon>Bacillota</taxon>
        <taxon>Bacilli</taxon>
        <taxon>Bacillales</taxon>
        <taxon>Bacillaceae</taxon>
        <taxon>Bacillus</taxon>
        <taxon>Bacillus cereus group</taxon>
    </lineage>
</organism>
<dbReference type="InterPro" id="IPR036770">
    <property type="entry name" value="Ankyrin_rpt-contain_sf"/>
</dbReference>
<dbReference type="InterPro" id="IPR051165">
    <property type="entry name" value="Multifunctional_ANK_Repeat"/>
</dbReference>
<dbReference type="SUPFAM" id="SSF48403">
    <property type="entry name" value="Ankyrin repeat"/>
    <property type="match status" value="1"/>
</dbReference>